<feature type="non-terminal residue" evidence="1">
    <location>
        <position position="1"/>
    </location>
</feature>
<feature type="non-terminal residue" evidence="1">
    <location>
        <position position="148"/>
    </location>
</feature>
<accession>A0A1T1H7H2</accession>
<evidence type="ECO:0000313" key="2">
    <source>
        <dbReference type="Proteomes" id="UP000190064"/>
    </source>
</evidence>
<dbReference type="RefSeq" id="WP_161489890.1">
    <property type="nucleotide sequence ID" value="NZ_MTSD02000088.1"/>
</dbReference>
<dbReference type="STRING" id="966.BTA35_0216780"/>
<protein>
    <submittedName>
        <fullName evidence="1">Uncharacterized protein</fullName>
    </submittedName>
</protein>
<reference evidence="1" key="1">
    <citation type="submission" date="2017-02" db="EMBL/GenBank/DDBJ databases">
        <title>Draft Genome Sequence of the Salt Water Bacterium Oceanospirillum linum ATCC 11336.</title>
        <authorList>
            <person name="Trachtenberg A.M."/>
            <person name="Carney J.G."/>
            <person name="Linnane J.D."/>
            <person name="Rheaume B.A."/>
            <person name="Pitts N.L."/>
            <person name="Mykles D.L."/>
            <person name="Maclea K.S."/>
        </authorList>
    </citation>
    <scope>NUCLEOTIDE SEQUENCE [LARGE SCALE GENOMIC DNA]</scope>
    <source>
        <strain evidence="1">ATCC 11336</strain>
    </source>
</reference>
<gene>
    <name evidence="1" type="ORF">BTA35_0216780</name>
</gene>
<name>A0A1T1H7H2_OCELI</name>
<evidence type="ECO:0000313" key="1">
    <source>
        <dbReference type="EMBL" id="OOV85792.1"/>
    </source>
</evidence>
<dbReference type="Proteomes" id="UP000190064">
    <property type="component" value="Unassembled WGS sequence"/>
</dbReference>
<comment type="caution">
    <text evidence="1">The sequence shown here is derived from an EMBL/GenBank/DDBJ whole genome shotgun (WGS) entry which is preliminary data.</text>
</comment>
<dbReference type="EMBL" id="MTSD02000088">
    <property type="protein sequence ID" value="OOV85792.1"/>
    <property type="molecule type" value="Genomic_DNA"/>
</dbReference>
<dbReference type="AlphaFoldDB" id="A0A1T1H7H2"/>
<sequence>RGVVPVFDTNMQQIGALEAGTSYKTTIQLLSNLLGTNIAMLLKENRVEQATWSRPEEALKAAWDCFVEATSSDSLEYLLNTNIDFGANNDLKLRSQLVKTEAGTFAVIHIGIRDYIGQRDDHSKPVGRLFLWYPADELLRNLESNTWL</sequence>
<proteinExistence type="predicted"/>
<keyword evidence="2" id="KW-1185">Reference proteome</keyword>
<organism evidence="1 2">
    <name type="scientific">Oceanospirillum linum</name>
    <dbReference type="NCBI Taxonomy" id="966"/>
    <lineage>
        <taxon>Bacteria</taxon>
        <taxon>Pseudomonadati</taxon>
        <taxon>Pseudomonadota</taxon>
        <taxon>Gammaproteobacteria</taxon>
        <taxon>Oceanospirillales</taxon>
        <taxon>Oceanospirillaceae</taxon>
        <taxon>Oceanospirillum</taxon>
    </lineage>
</organism>